<dbReference type="GO" id="GO:0006355">
    <property type="term" value="P:regulation of DNA-templated transcription"/>
    <property type="evidence" value="ECO:0007669"/>
    <property type="project" value="InterPro"/>
</dbReference>
<dbReference type="CDD" id="cd16922">
    <property type="entry name" value="HATPase_EvgS-ArcB-TorS-like"/>
    <property type="match status" value="1"/>
</dbReference>
<evidence type="ECO:0000256" key="9">
    <source>
        <dbReference type="SAM" id="Coils"/>
    </source>
</evidence>
<feature type="domain" description="PAC" evidence="13">
    <location>
        <begin position="156"/>
        <end position="208"/>
    </location>
</feature>
<dbReference type="InterPro" id="IPR036890">
    <property type="entry name" value="HATPase_C_sf"/>
</dbReference>
<feature type="domain" description="Response regulatory" evidence="11">
    <location>
        <begin position="478"/>
        <end position="596"/>
    </location>
</feature>
<dbReference type="InterPro" id="IPR000014">
    <property type="entry name" value="PAS"/>
</dbReference>
<reference evidence="14" key="1">
    <citation type="journal article" date="2020" name="mSystems">
        <title>Genome- and Community-Level Interaction Insights into Carbon Utilization and Element Cycling Functions of Hydrothermarchaeota in Hydrothermal Sediment.</title>
        <authorList>
            <person name="Zhou Z."/>
            <person name="Liu Y."/>
            <person name="Xu W."/>
            <person name="Pan J."/>
            <person name="Luo Z.H."/>
            <person name="Li M."/>
        </authorList>
    </citation>
    <scope>NUCLEOTIDE SEQUENCE [LARGE SCALE GENOMIC DNA]</scope>
    <source>
        <strain evidence="14">SpSt-418</strain>
    </source>
</reference>
<proteinExistence type="inferred from homology"/>
<dbReference type="EC" id="2.7.13.3" evidence="3"/>
<dbReference type="InterPro" id="IPR011006">
    <property type="entry name" value="CheY-like_superfamily"/>
</dbReference>
<dbReference type="SUPFAM" id="SSF55874">
    <property type="entry name" value="ATPase domain of HSP90 chaperone/DNA topoisomerase II/histidine kinase"/>
    <property type="match status" value="1"/>
</dbReference>
<evidence type="ECO:0000259" key="12">
    <source>
        <dbReference type="PROSITE" id="PS50112"/>
    </source>
</evidence>
<dbReference type="Gene3D" id="3.30.450.20">
    <property type="entry name" value="PAS domain"/>
    <property type="match status" value="1"/>
</dbReference>
<dbReference type="PANTHER" id="PTHR43547">
    <property type="entry name" value="TWO-COMPONENT HISTIDINE KINASE"/>
    <property type="match status" value="1"/>
</dbReference>
<evidence type="ECO:0000256" key="3">
    <source>
        <dbReference type="ARBA" id="ARBA00012438"/>
    </source>
</evidence>
<evidence type="ECO:0000259" key="10">
    <source>
        <dbReference type="PROSITE" id="PS50109"/>
    </source>
</evidence>
<dbReference type="PANTHER" id="PTHR43547:SF2">
    <property type="entry name" value="HYBRID SIGNAL TRANSDUCTION HISTIDINE KINASE C"/>
    <property type="match status" value="1"/>
</dbReference>
<evidence type="ECO:0000256" key="7">
    <source>
        <dbReference type="ARBA" id="ARBA00074306"/>
    </source>
</evidence>
<dbReference type="CDD" id="cd00082">
    <property type="entry name" value="HisKA"/>
    <property type="match status" value="1"/>
</dbReference>
<keyword evidence="5" id="KW-0808">Transferase</keyword>
<accession>A0A7C3PCW2</accession>
<evidence type="ECO:0000256" key="4">
    <source>
        <dbReference type="ARBA" id="ARBA00022553"/>
    </source>
</evidence>
<evidence type="ECO:0000256" key="6">
    <source>
        <dbReference type="ARBA" id="ARBA00023012"/>
    </source>
</evidence>
<sequence>MTADSNGEEPKIDFFVQRIESAQERFHQLSRESENFIISPDEISVVVFEELSTALEELYIAAEEMQVQQENLIATRDKLEEERQRYQDLFNFAPNAYLVTDVEGHIQDANCKAVSLLEMSYDRLIGRLLTIFIPLEDRKVFRGRLCQIQREKDTTHEWEATLQPFQGKAISCQITLAPIYNAHQQVVGLRWLIQDVSERNRVSELEATHKVKDQFLAIVSHELRSPLNPILGWSSLLRQGRLDDEQAEYALETIERNAKLQAQLVGDLLDLSRILQGRLNLSVAPVDLELPIRAALETVQLAADAKSIQIKTYFDPTVGQTLGDVTRLQQIVWNLLNNAIKFTPEGGQVNVRLERVERETVDESQCLECLPAYSYAQITVSDTGKGIRSDLLPHVFEYFWQEDSSITRTFGGLGLGLAIVRQLVESHGGRVEAESAGEGLGSTFTVKLPLKKNKQGDKVVEEDRPLSLSPQHPLKDLHILLVEDNIDTCNLTACVLRQKGAIVTPVTSSLEALRTFEQTQFNILISDIGLPEMDGYSLLQEIRSISTHQGENILAIALSAYAGEYAHERAMSVGFQHYIPKPVEPETLVKTVVQLIEAN</sequence>
<evidence type="ECO:0000256" key="1">
    <source>
        <dbReference type="ARBA" id="ARBA00000085"/>
    </source>
</evidence>
<dbReference type="InterPro" id="IPR000700">
    <property type="entry name" value="PAS-assoc_C"/>
</dbReference>
<gene>
    <name evidence="14" type="ORF">ENR64_04750</name>
</gene>
<dbReference type="AlphaFoldDB" id="A0A7C3PCW2"/>
<dbReference type="InterPro" id="IPR013767">
    <property type="entry name" value="PAS_fold"/>
</dbReference>
<dbReference type="FunFam" id="3.30.565.10:FF:000010">
    <property type="entry name" value="Sensor histidine kinase RcsC"/>
    <property type="match status" value="1"/>
</dbReference>
<keyword evidence="5" id="KW-0418">Kinase</keyword>
<dbReference type="EMBL" id="DSRU01000054">
    <property type="protein sequence ID" value="HFM97073.1"/>
    <property type="molecule type" value="Genomic_DNA"/>
</dbReference>
<dbReference type="InterPro" id="IPR036097">
    <property type="entry name" value="HisK_dim/P_sf"/>
</dbReference>
<dbReference type="SMART" id="SM00091">
    <property type="entry name" value="PAS"/>
    <property type="match status" value="1"/>
</dbReference>
<dbReference type="Pfam" id="PF02518">
    <property type="entry name" value="HATPase_c"/>
    <property type="match status" value="1"/>
</dbReference>
<dbReference type="Gene3D" id="1.10.287.130">
    <property type="match status" value="1"/>
</dbReference>
<keyword evidence="4 8" id="KW-0597">Phosphoprotein</keyword>
<dbReference type="SUPFAM" id="SSF52172">
    <property type="entry name" value="CheY-like"/>
    <property type="match status" value="1"/>
</dbReference>
<dbReference type="NCBIfam" id="TIGR00229">
    <property type="entry name" value="sensory_box"/>
    <property type="match status" value="1"/>
</dbReference>
<dbReference type="Gene3D" id="3.30.565.10">
    <property type="entry name" value="Histidine kinase-like ATPase, C-terminal domain"/>
    <property type="match status" value="1"/>
</dbReference>
<keyword evidence="9" id="KW-0175">Coiled coil</keyword>
<feature type="domain" description="Histidine kinase" evidence="10">
    <location>
        <begin position="218"/>
        <end position="452"/>
    </location>
</feature>
<dbReference type="SMART" id="SM00448">
    <property type="entry name" value="REC"/>
    <property type="match status" value="1"/>
</dbReference>
<dbReference type="InterPro" id="IPR005467">
    <property type="entry name" value="His_kinase_dom"/>
</dbReference>
<dbReference type="InterPro" id="IPR001789">
    <property type="entry name" value="Sig_transdc_resp-reg_receiver"/>
</dbReference>
<dbReference type="Pfam" id="PF00989">
    <property type="entry name" value="PAS"/>
    <property type="match status" value="1"/>
</dbReference>
<comment type="caution">
    <text evidence="14">The sequence shown here is derived from an EMBL/GenBank/DDBJ whole genome shotgun (WGS) entry which is preliminary data.</text>
</comment>
<feature type="coiled-coil region" evidence="9">
    <location>
        <begin position="12"/>
        <end position="89"/>
    </location>
</feature>
<dbReference type="SUPFAM" id="SSF47384">
    <property type="entry name" value="Homodimeric domain of signal transducing histidine kinase"/>
    <property type="match status" value="1"/>
</dbReference>
<dbReference type="PROSITE" id="PS50112">
    <property type="entry name" value="PAS"/>
    <property type="match status" value="1"/>
</dbReference>
<evidence type="ECO:0000256" key="5">
    <source>
        <dbReference type="ARBA" id="ARBA00022777"/>
    </source>
</evidence>
<dbReference type="SMART" id="SM00387">
    <property type="entry name" value="HATPase_c"/>
    <property type="match status" value="1"/>
</dbReference>
<dbReference type="PRINTS" id="PR00344">
    <property type="entry name" value="BCTRLSENSOR"/>
</dbReference>
<dbReference type="Pfam" id="PF00072">
    <property type="entry name" value="Response_reg"/>
    <property type="match status" value="1"/>
</dbReference>
<name>A0A7C3PCW2_9CYAN</name>
<dbReference type="PROSITE" id="PS50113">
    <property type="entry name" value="PAC"/>
    <property type="match status" value="1"/>
</dbReference>
<dbReference type="SUPFAM" id="SSF55785">
    <property type="entry name" value="PYP-like sensor domain (PAS domain)"/>
    <property type="match status" value="1"/>
</dbReference>
<dbReference type="InterPro" id="IPR003661">
    <property type="entry name" value="HisK_dim/P_dom"/>
</dbReference>
<dbReference type="SMART" id="SM00388">
    <property type="entry name" value="HisKA"/>
    <property type="match status" value="1"/>
</dbReference>
<organism evidence="14">
    <name type="scientific">Oscillatoriales cyanobacterium SpSt-418</name>
    <dbReference type="NCBI Taxonomy" id="2282169"/>
    <lineage>
        <taxon>Bacteria</taxon>
        <taxon>Bacillati</taxon>
        <taxon>Cyanobacteriota</taxon>
        <taxon>Cyanophyceae</taxon>
        <taxon>Oscillatoriophycideae</taxon>
        <taxon>Oscillatoriales</taxon>
    </lineage>
</organism>
<feature type="domain" description="PAS" evidence="12">
    <location>
        <begin position="82"/>
        <end position="152"/>
    </location>
</feature>
<evidence type="ECO:0000256" key="8">
    <source>
        <dbReference type="PROSITE-ProRule" id="PRU00169"/>
    </source>
</evidence>
<dbReference type="InterPro" id="IPR004358">
    <property type="entry name" value="Sig_transdc_His_kin-like_C"/>
</dbReference>
<evidence type="ECO:0000256" key="2">
    <source>
        <dbReference type="ARBA" id="ARBA00006402"/>
    </source>
</evidence>
<dbReference type="Pfam" id="PF00512">
    <property type="entry name" value="HisKA"/>
    <property type="match status" value="1"/>
</dbReference>
<keyword evidence="6" id="KW-0902">Two-component regulatory system</keyword>
<protein>
    <recommendedName>
        <fullName evidence="7">Circadian input-output histidine kinase CikA</fullName>
        <ecNumber evidence="3">2.7.13.3</ecNumber>
    </recommendedName>
</protein>
<comment type="catalytic activity">
    <reaction evidence="1">
        <text>ATP + protein L-histidine = ADP + protein N-phospho-L-histidine.</text>
        <dbReference type="EC" id="2.7.13.3"/>
    </reaction>
</comment>
<dbReference type="InterPro" id="IPR003594">
    <property type="entry name" value="HATPase_dom"/>
</dbReference>
<dbReference type="GO" id="GO:0000155">
    <property type="term" value="F:phosphorelay sensor kinase activity"/>
    <property type="evidence" value="ECO:0007669"/>
    <property type="project" value="InterPro"/>
</dbReference>
<dbReference type="PROSITE" id="PS50110">
    <property type="entry name" value="RESPONSE_REGULATORY"/>
    <property type="match status" value="1"/>
</dbReference>
<dbReference type="InterPro" id="IPR035965">
    <property type="entry name" value="PAS-like_dom_sf"/>
</dbReference>
<comment type="similarity">
    <text evidence="2">In the N-terminal section; belongs to the phytochrome family.</text>
</comment>
<dbReference type="PROSITE" id="PS50109">
    <property type="entry name" value="HIS_KIN"/>
    <property type="match status" value="1"/>
</dbReference>
<dbReference type="CDD" id="cd00130">
    <property type="entry name" value="PAS"/>
    <property type="match status" value="1"/>
</dbReference>
<feature type="modified residue" description="4-aspartylphosphate" evidence="8">
    <location>
        <position position="527"/>
    </location>
</feature>
<evidence type="ECO:0000259" key="11">
    <source>
        <dbReference type="PROSITE" id="PS50110"/>
    </source>
</evidence>
<evidence type="ECO:0000313" key="14">
    <source>
        <dbReference type="EMBL" id="HFM97073.1"/>
    </source>
</evidence>
<dbReference type="Gene3D" id="3.40.50.2300">
    <property type="match status" value="1"/>
</dbReference>
<evidence type="ECO:0000259" key="13">
    <source>
        <dbReference type="PROSITE" id="PS50113"/>
    </source>
</evidence>